<dbReference type="GO" id="GO:0005694">
    <property type="term" value="C:chromosome"/>
    <property type="evidence" value="ECO:0007669"/>
    <property type="project" value="InterPro"/>
</dbReference>
<dbReference type="HAMAP" id="MF_00937">
    <property type="entry name" value="ParC_type2"/>
    <property type="match status" value="1"/>
</dbReference>
<feature type="site" description="Interaction with DNA" evidence="7">
    <location>
        <position position="43"/>
    </location>
</feature>
<evidence type="ECO:0000256" key="6">
    <source>
        <dbReference type="ARBA" id="ARBA00023235"/>
    </source>
</evidence>
<comment type="catalytic activity">
    <reaction evidence="1 7 8">
        <text>ATP-dependent breakage, passage and rejoining of double-stranded DNA.</text>
        <dbReference type="EC" id="5.6.2.2"/>
    </reaction>
</comment>
<dbReference type="InterPro" id="IPR006691">
    <property type="entry name" value="GyrA/parC_rep"/>
</dbReference>
<dbReference type="FunFam" id="3.30.1360.40:FF:000002">
    <property type="entry name" value="DNA gyrase subunit A"/>
    <property type="match status" value="1"/>
</dbReference>
<dbReference type="GO" id="GO:0005737">
    <property type="term" value="C:cytoplasm"/>
    <property type="evidence" value="ECO:0007669"/>
    <property type="project" value="TreeGrafter"/>
</dbReference>
<comment type="similarity">
    <text evidence="7">Belongs to the type II topoisomerase GyrA/ParC subunit family. ParC type 2 subfamily.</text>
</comment>
<dbReference type="Gene3D" id="3.30.1360.40">
    <property type="match status" value="1"/>
</dbReference>
<feature type="active site" description="O-(5'-phospho-DNA)-tyrosine intermediate" evidence="7 8">
    <location>
        <position position="123"/>
    </location>
</feature>
<dbReference type="RefSeq" id="WP_138403467.1">
    <property type="nucleotide sequence ID" value="NZ_VBSP01000001.1"/>
</dbReference>
<dbReference type="NCBIfam" id="TIGR01061">
    <property type="entry name" value="parC_Gpos"/>
    <property type="match status" value="1"/>
</dbReference>
<evidence type="ECO:0000256" key="2">
    <source>
        <dbReference type="ARBA" id="ARBA00022475"/>
    </source>
</evidence>
<feature type="site" description="Interaction with DNA" evidence="7">
    <location>
        <position position="79"/>
    </location>
</feature>
<dbReference type="Gene3D" id="3.90.199.10">
    <property type="entry name" value="Topoisomerase II, domain 5"/>
    <property type="match status" value="1"/>
</dbReference>
<dbReference type="EMBL" id="VBSP01000001">
    <property type="protein sequence ID" value="TLQ49545.1"/>
    <property type="molecule type" value="Genomic_DNA"/>
</dbReference>
<evidence type="ECO:0000256" key="5">
    <source>
        <dbReference type="ARBA" id="ARBA00023136"/>
    </source>
</evidence>
<dbReference type="GO" id="GO:0006265">
    <property type="term" value="P:DNA topological change"/>
    <property type="evidence" value="ECO:0007669"/>
    <property type="project" value="UniProtKB-UniRule"/>
</dbReference>
<dbReference type="InterPro" id="IPR002205">
    <property type="entry name" value="Topo_IIA_dom_A"/>
</dbReference>
<feature type="site" description="Interaction with DNA" evidence="7">
    <location>
        <position position="98"/>
    </location>
</feature>
<dbReference type="Gene3D" id="2.120.10.90">
    <property type="entry name" value="DNA gyrase/topoisomerase IV, subunit A, C-terminal"/>
    <property type="match status" value="1"/>
</dbReference>
<comment type="function">
    <text evidence="7">Topoisomerase IV is essential for chromosome segregation. It relaxes supercoiled DNA. Performs the decatenation events required during the replication of a circular DNA molecule.</text>
</comment>
<dbReference type="InterPro" id="IPR005741">
    <property type="entry name" value="TopoIV_A_Gpos"/>
</dbReference>
<reference evidence="10 11" key="1">
    <citation type="submission" date="2019-05" db="EMBL/GenBank/DDBJ databases">
        <title>The metagenome of a microbial culture collection derived from dairy environment covers the genomic content of the human microbiome.</title>
        <authorList>
            <person name="Roder T."/>
            <person name="Wuthrich D."/>
            <person name="Sattari Z."/>
            <person name="Von Ah U."/>
            <person name="Bar C."/>
            <person name="Ronchi F."/>
            <person name="Macpherson A.J."/>
            <person name="Ganal-Vonarburg S.C."/>
            <person name="Bruggmann R."/>
            <person name="Vergeres G."/>
        </authorList>
    </citation>
    <scope>NUCLEOTIDE SEQUENCE [LARGE SCALE GENOMIC DNA]</scope>
    <source>
        <strain evidence="10 11">FAM 24227</strain>
    </source>
</reference>
<dbReference type="GO" id="GO:0003677">
    <property type="term" value="F:DNA binding"/>
    <property type="evidence" value="ECO:0007669"/>
    <property type="project" value="UniProtKB-UniRule"/>
</dbReference>
<dbReference type="AlphaFoldDB" id="A0A5R9EG88"/>
<gene>
    <name evidence="7 10" type="primary">parC</name>
    <name evidence="10" type="ORF">FEZ33_00755</name>
</gene>
<feature type="domain" description="Topo IIA-type catalytic" evidence="9">
    <location>
        <begin position="35"/>
        <end position="499"/>
    </location>
</feature>
<dbReference type="GO" id="GO:0034335">
    <property type="term" value="F:DNA negative supercoiling activity"/>
    <property type="evidence" value="ECO:0007669"/>
    <property type="project" value="UniProtKB-ARBA"/>
</dbReference>
<accession>A0A5R9EG88</accession>
<feature type="site" description="Interaction with DNA" evidence="7">
    <location>
        <position position="81"/>
    </location>
</feature>
<feature type="site" description="Transition state stabilizer" evidence="7">
    <location>
        <position position="122"/>
    </location>
</feature>
<dbReference type="GO" id="GO:0005524">
    <property type="term" value="F:ATP binding"/>
    <property type="evidence" value="ECO:0007669"/>
    <property type="project" value="InterPro"/>
</dbReference>
<evidence type="ECO:0000313" key="10">
    <source>
        <dbReference type="EMBL" id="TLQ49545.1"/>
    </source>
</evidence>
<dbReference type="GO" id="GO:0009330">
    <property type="term" value="C:DNA topoisomerase type II (double strand cut, ATP-hydrolyzing) complex"/>
    <property type="evidence" value="ECO:0007669"/>
    <property type="project" value="TreeGrafter"/>
</dbReference>
<comment type="subcellular location">
    <subcellularLocation>
        <location evidence="7">Cell membrane</location>
        <topology evidence="7">Peripheral membrane protein</topology>
    </subcellularLocation>
</comment>
<dbReference type="InterPro" id="IPR050220">
    <property type="entry name" value="Type_II_DNA_Topoisomerases"/>
</dbReference>
<dbReference type="InterPro" id="IPR013757">
    <property type="entry name" value="Topo_IIA_A_a_sf"/>
</dbReference>
<evidence type="ECO:0000256" key="7">
    <source>
        <dbReference type="HAMAP-Rule" id="MF_00937"/>
    </source>
</evidence>
<dbReference type="PANTHER" id="PTHR43493:SF9">
    <property type="entry name" value="DNA TOPOISOMERASE 4 SUBUNIT A"/>
    <property type="match status" value="1"/>
</dbReference>
<keyword evidence="3 7" id="KW-0799">Topoisomerase</keyword>
<sequence>MVVNPNEHIEELTFADVIGDRFGRYSKYIIQDRALPDIRDGLKPVQRRILFAMQQDRNTSENPYRKSAKTVGNVIGNYHPHGDSSVYEAMVRLSQDWKLREPLIDMHGNNGSMDGDPAAAMRYTEARLSPIASLLLEDINYETIDYAFNFDDTIEEPIVLPARYPNLIVNGATGISAGYATEIPPHNLGEVIDAVIYILKHKKYELSDLLKFIKGPDFPTGGIIQGAKDLSNAYKNGNGKVVVRSKIEIETLKGGKSQIVATELPYDVNKSKLIQRLDDIRLQRKLEGISEVRDESDRDGVRLVVELKRDVDADAVLNYLLKNSDLQVNYHFNMIAIHNRRPVLANLKLILESYIDHQREVITRRTKFQLAQDKKRLHIVDGLIRVMSILDQVIATIRQSENKSDAKANLVKEFEFSNEQAEAIVSLQLYRLTNTDITALQNERLELNERIGMYENILANDDILNKVLINELNDVKKKFATPRRTEIEAEVEEITIESTLLIPQEDVVVSVTNEGYVKRTSHRSFNSSDTLNLGRREFDYAIYVEKLSTYDAIVMITNKGNYIYIPVNELPDIRWNDMGMHISQKYRLKEGEQLVAAFKAVQGIGEPDLSIADDKILLATRLGMIKQTRLDEFVTFRSYKTKSAVAMKLKKDDELISAIPIKGKTNYQVVFLTHRSYSLRYPISEVSSYSLRAQGVIGINLKEEDYVAAALIIEDDTNTQIVGLTQRGNIKRFKPDIVGSASRGSRGILLLKELKSQPHRLINALAITDANAPLVVYGDTGFESEIQPNDYPISERLSNGSAVKEIEKLGNVLDIHLAQLKLINQESKNEE</sequence>
<organism evidence="10 11">
    <name type="scientific">Ruoffia tabacinasalis</name>
    <dbReference type="NCBI Taxonomy" id="87458"/>
    <lineage>
        <taxon>Bacteria</taxon>
        <taxon>Bacillati</taxon>
        <taxon>Bacillota</taxon>
        <taxon>Bacilli</taxon>
        <taxon>Lactobacillales</taxon>
        <taxon>Aerococcaceae</taxon>
        <taxon>Ruoffia</taxon>
    </lineage>
</organism>
<dbReference type="GO" id="GO:0007059">
    <property type="term" value="P:chromosome segregation"/>
    <property type="evidence" value="ECO:0007669"/>
    <property type="project" value="UniProtKB-UniRule"/>
</dbReference>
<evidence type="ECO:0000256" key="4">
    <source>
        <dbReference type="ARBA" id="ARBA00023125"/>
    </source>
</evidence>
<feature type="site" description="Interaction with DNA" evidence="7">
    <location>
        <position position="92"/>
    </location>
</feature>
<dbReference type="FunFam" id="1.10.268.10:FF:000001">
    <property type="entry name" value="DNA gyrase subunit A"/>
    <property type="match status" value="1"/>
</dbReference>
<dbReference type="InterPro" id="IPR035516">
    <property type="entry name" value="Gyrase/topoIV_suA_C"/>
</dbReference>
<dbReference type="Gene3D" id="1.10.268.10">
    <property type="entry name" value="Topoisomerase, domain 3"/>
    <property type="match status" value="1"/>
</dbReference>
<dbReference type="Proteomes" id="UP000306420">
    <property type="component" value="Unassembled WGS sequence"/>
</dbReference>
<name>A0A5R9EG88_9LACT</name>
<dbReference type="InterPro" id="IPR013758">
    <property type="entry name" value="Topo_IIA_A/C_ab"/>
</dbReference>
<keyword evidence="5 7" id="KW-0472">Membrane</keyword>
<dbReference type="OrthoDB" id="9806486at2"/>
<keyword evidence="6 7" id="KW-0413">Isomerase</keyword>
<comment type="caution">
    <text evidence="10">The sequence shown here is derived from an EMBL/GenBank/DDBJ whole genome shotgun (WGS) entry which is preliminary data.</text>
</comment>
<protein>
    <recommendedName>
        <fullName evidence="7">DNA topoisomerase 4 subunit A</fullName>
        <ecNumber evidence="7">5.6.2.2</ecNumber>
    </recommendedName>
    <alternativeName>
        <fullName evidence="7">Topoisomerase IV subunit A</fullName>
    </alternativeName>
</protein>
<evidence type="ECO:0000313" key="11">
    <source>
        <dbReference type="Proteomes" id="UP000306420"/>
    </source>
</evidence>
<proteinExistence type="inferred from homology"/>
<dbReference type="Pfam" id="PF03989">
    <property type="entry name" value="DNA_gyraseA_C"/>
    <property type="match status" value="5"/>
</dbReference>
<dbReference type="PANTHER" id="PTHR43493">
    <property type="entry name" value="DNA GYRASE/TOPOISOMERASE SUBUNIT A"/>
    <property type="match status" value="1"/>
</dbReference>
<dbReference type="SMART" id="SM00434">
    <property type="entry name" value="TOP4c"/>
    <property type="match status" value="1"/>
</dbReference>
<evidence type="ECO:0000256" key="3">
    <source>
        <dbReference type="ARBA" id="ARBA00023029"/>
    </source>
</evidence>
<dbReference type="NCBIfam" id="NF004044">
    <property type="entry name" value="PRK05561.1"/>
    <property type="match status" value="1"/>
</dbReference>
<dbReference type="SUPFAM" id="SSF56719">
    <property type="entry name" value="Type II DNA topoisomerase"/>
    <property type="match status" value="1"/>
</dbReference>
<dbReference type="PROSITE" id="PS52040">
    <property type="entry name" value="TOPO_IIA"/>
    <property type="match status" value="1"/>
</dbReference>
<dbReference type="GO" id="GO:0019897">
    <property type="term" value="C:extrinsic component of plasma membrane"/>
    <property type="evidence" value="ECO:0007669"/>
    <property type="project" value="UniProtKB-UniRule"/>
</dbReference>
<evidence type="ECO:0000256" key="1">
    <source>
        <dbReference type="ARBA" id="ARBA00000185"/>
    </source>
</evidence>
<comment type="subunit">
    <text evidence="7">Heterotetramer composed of ParC and ParE.</text>
</comment>
<keyword evidence="4 7" id="KW-0238">DNA-binding</keyword>
<dbReference type="Pfam" id="PF00521">
    <property type="entry name" value="DNA_topoisoIV"/>
    <property type="match status" value="1"/>
</dbReference>
<dbReference type="InterPro" id="IPR013760">
    <property type="entry name" value="Topo_IIA-like_dom_sf"/>
</dbReference>
<dbReference type="CDD" id="cd00187">
    <property type="entry name" value="TOP4c"/>
    <property type="match status" value="1"/>
</dbReference>
<keyword evidence="2 7" id="KW-1003">Cell membrane</keyword>
<dbReference type="SUPFAM" id="SSF101904">
    <property type="entry name" value="GyrA/ParC C-terminal domain-like"/>
    <property type="match status" value="1"/>
</dbReference>
<evidence type="ECO:0000259" key="9">
    <source>
        <dbReference type="PROSITE" id="PS52040"/>
    </source>
</evidence>
<evidence type="ECO:0000256" key="8">
    <source>
        <dbReference type="PROSITE-ProRule" id="PRU01384"/>
    </source>
</evidence>
<dbReference type="EC" id="5.6.2.2" evidence="7"/>